<dbReference type="AlphaFoldDB" id="A0A0F4GYP3"/>
<evidence type="ECO:0000259" key="1">
    <source>
        <dbReference type="PROSITE" id="PS50097"/>
    </source>
</evidence>
<dbReference type="InterPro" id="IPR000210">
    <property type="entry name" value="BTB/POZ_dom"/>
</dbReference>
<sequence>MREKSAETASSPSKMLGGLDVASWFNQDALSDVTIKFSGKEIKCHKLILSARSEYFTKMLDPKGGFVEASASVIELKEDDPAALEALLRYIYTFKYIDDEEKRANDWIFHLNYSIVARKYGFEKESLAAFVVFETIVKAITIPEALYDVITTLPQFEDLVPEVSLVKTADKLIEANLQPLLELEEFRLHIHANEEILWRLMVKVVPRRFAAPEVVPVNVYRCQTRRCGYVVRAKAGAAPMCPHHDTPPTVAFVSWVSPAEADTVLSFAAATGRPGQQS</sequence>
<organism evidence="2 3">
    <name type="scientific">Zymoseptoria brevis</name>
    <dbReference type="NCBI Taxonomy" id="1047168"/>
    <lineage>
        <taxon>Eukaryota</taxon>
        <taxon>Fungi</taxon>
        <taxon>Dikarya</taxon>
        <taxon>Ascomycota</taxon>
        <taxon>Pezizomycotina</taxon>
        <taxon>Dothideomycetes</taxon>
        <taxon>Dothideomycetidae</taxon>
        <taxon>Mycosphaerellales</taxon>
        <taxon>Mycosphaerellaceae</taxon>
        <taxon>Zymoseptoria</taxon>
    </lineage>
</organism>
<dbReference type="EMBL" id="LAFY01000052">
    <property type="protein sequence ID" value="KJY02384.1"/>
    <property type="molecule type" value="Genomic_DNA"/>
</dbReference>
<feature type="domain" description="BTB" evidence="1">
    <location>
        <begin position="31"/>
        <end position="100"/>
    </location>
</feature>
<name>A0A0F4GYP3_9PEZI</name>
<dbReference type="PANTHER" id="PTHR24413">
    <property type="entry name" value="SPECKLE-TYPE POZ PROTEIN"/>
    <property type="match status" value="1"/>
</dbReference>
<comment type="caution">
    <text evidence="2">The sequence shown here is derived from an EMBL/GenBank/DDBJ whole genome shotgun (WGS) entry which is preliminary data.</text>
</comment>
<accession>A0A0F4GYP3</accession>
<dbReference type="PROSITE" id="PS50097">
    <property type="entry name" value="BTB"/>
    <property type="match status" value="1"/>
</dbReference>
<protein>
    <recommendedName>
        <fullName evidence="1">BTB domain-containing protein</fullName>
    </recommendedName>
</protein>
<dbReference type="SUPFAM" id="SSF54695">
    <property type="entry name" value="POZ domain"/>
    <property type="match status" value="1"/>
</dbReference>
<dbReference type="SMART" id="SM00225">
    <property type="entry name" value="BTB"/>
    <property type="match status" value="1"/>
</dbReference>
<dbReference type="STRING" id="1047168.A0A0F4GYP3"/>
<evidence type="ECO:0000313" key="2">
    <source>
        <dbReference type="EMBL" id="KJY02384.1"/>
    </source>
</evidence>
<gene>
    <name evidence="2" type="ORF">TI39_contig55g00007</name>
</gene>
<dbReference type="OrthoDB" id="3916736at2759"/>
<dbReference type="Gene3D" id="3.30.710.10">
    <property type="entry name" value="Potassium Channel Kv1.1, Chain A"/>
    <property type="match status" value="1"/>
</dbReference>
<proteinExistence type="predicted"/>
<evidence type="ECO:0000313" key="3">
    <source>
        <dbReference type="Proteomes" id="UP000033647"/>
    </source>
</evidence>
<dbReference type="Pfam" id="PF00651">
    <property type="entry name" value="BTB"/>
    <property type="match status" value="1"/>
</dbReference>
<dbReference type="Proteomes" id="UP000033647">
    <property type="component" value="Unassembled WGS sequence"/>
</dbReference>
<dbReference type="InterPro" id="IPR011333">
    <property type="entry name" value="SKP1/BTB/POZ_sf"/>
</dbReference>
<dbReference type="CDD" id="cd18186">
    <property type="entry name" value="BTB_POZ_ZBTB_KLHL-like"/>
    <property type="match status" value="1"/>
</dbReference>
<keyword evidence="3" id="KW-1185">Reference proteome</keyword>
<reference evidence="2 3" key="1">
    <citation type="submission" date="2015-03" db="EMBL/GenBank/DDBJ databases">
        <title>RNA-seq based gene annotation and comparative genomics of four Zymoseptoria species reveal species-specific pathogenicity related genes and transposable element activity.</title>
        <authorList>
            <person name="Grandaubert J."/>
            <person name="Bhattacharyya A."/>
            <person name="Stukenbrock E.H."/>
        </authorList>
    </citation>
    <scope>NUCLEOTIDE SEQUENCE [LARGE SCALE GENOMIC DNA]</scope>
    <source>
        <strain evidence="2 3">Zb18110</strain>
    </source>
</reference>